<accession>A0A6I8LZ67</accession>
<dbReference type="AlphaFoldDB" id="A0A6I8LZ67"/>
<keyword evidence="3" id="KW-1185">Reference proteome</keyword>
<dbReference type="Pfam" id="PF12724">
    <property type="entry name" value="Flavodoxin_5"/>
    <property type="match status" value="1"/>
</dbReference>
<dbReference type="PANTHER" id="PTHR38030:SF2">
    <property type="entry name" value="PROTOPORPHYRINOGEN IX DEHYDROGENASE [QUINONE]"/>
    <property type="match status" value="1"/>
</dbReference>
<organism evidence="2 3">
    <name type="scientific">Amycolatopsis camponoti</name>
    <dbReference type="NCBI Taxonomy" id="2606593"/>
    <lineage>
        <taxon>Bacteria</taxon>
        <taxon>Bacillati</taxon>
        <taxon>Actinomycetota</taxon>
        <taxon>Actinomycetes</taxon>
        <taxon>Pseudonocardiales</taxon>
        <taxon>Pseudonocardiaceae</taxon>
        <taxon>Amycolatopsis</taxon>
    </lineage>
</organism>
<dbReference type="SUPFAM" id="SSF52218">
    <property type="entry name" value="Flavoproteins"/>
    <property type="match status" value="1"/>
</dbReference>
<dbReference type="EMBL" id="CABVGP010000002">
    <property type="protein sequence ID" value="VVJ21708.1"/>
    <property type="molecule type" value="Genomic_DNA"/>
</dbReference>
<feature type="domain" description="Flavodoxin-like" evidence="1">
    <location>
        <begin position="3"/>
        <end position="163"/>
    </location>
</feature>
<dbReference type="InterPro" id="IPR026816">
    <property type="entry name" value="Flavodoxin_dom"/>
</dbReference>
<dbReference type="GO" id="GO:0070819">
    <property type="term" value="F:menaquinone-dependent protoporphyrinogen oxidase activity"/>
    <property type="evidence" value="ECO:0007669"/>
    <property type="project" value="TreeGrafter"/>
</dbReference>
<dbReference type="PANTHER" id="PTHR38030">
    <property type="entry name" value="PROTOPORPHYRINOGEN IX DEHYDROGENASE [MENAQUINONE]"/>
    <property type="match status" value="1"/>
</dbReference>
<dbReference type="InterPro" id="IPR052200">
    <property type="entry name" value="Protoporphyrinogen_IX_DH"/>
</dbReference>
<dbReference type="InterPro" id="IPR029039">
    <property type="entry name" value="Flavoprotein-like_sf"/>
</dbReference>
<dbReference type="GO" id="GO:0006783">
    <property type="term" value="P:heme biosynthetic process"/>
    <property type="evidence" value="ECO:0007669"/>
    <property type="project" value="TreeGrafter"/>
</dbReference>
<reference evidence="2 3" key="1">
    <citation type="submission" date="2019-09" db="EMBL/GenBank/DDBJ databases">
        <authorList>
            <person name="Leyn A S."/>
        </authorList>
    </citation>
    <scope>NUCLEOTIDE SEQUENCE [LARGE SCALE GENOMIC DNA]</scope>
    <source>
        <strain evidence="2">AA231_1</strain>
    </source>
</reference>
<dbReference type="Proteomes" id="UP000399805">
    <property type="component" value="Unassembled WGS sequence"/>
</dbReference>
<gene>
    <name evidence="2" type="ORF">AA23TX_06729</name>
</gene>
<dbReference type="InterPro" id="IPR008254">
    <property type="entry name" value="Flavodoxin/NO_synth"/>
</dbReference>
<protein>
    <submittedName>
        <fullName evidence="2">Flavodoxin</fullName>
    </submittedName>
</protein>
<sequence>MRILVAVASRHGATREIAENIATAARTALTDAGVWSEVEVRDASLVTSVDGFDAVVLGSAVYMGHWLDPAAKFAETFADELRRVPVWVFSSGPVGERGDPADEPGNAADVVMRLGARGHRLFGGKLDRHSLHLPERAMVAALRVKDGDYRDWPSIRAWGREIGVSLATAEVAGTAS</sequence>
<name>A0A6I8LZ67_9PSEU</name>
<dbReference type="GO" id="GO:0010181">
    <property type="term" value="F:FMN binding"/>
    <property type="evidence" value="ECO:0007669"/>
    <property type="project" value="InterPro"/>
</dbReference>
<dbReference type="PROSITE" id="PS50902">
    <property type="entry name" value="FLAVODOXIN_LIKE"/>
    <property type="match status" value="1"/>
</dbReference>
<evidence type="ECO:0000259" key="1">
    <source>
        <dbReference type="PROSITE" id="PS50902"/>
    </source>
</evidence>
<evidence type="ECO:0000313" key="3">
    <source>
        <dbReference type="Proteomes" id="UP000399805"/>
    </source>
</evidence>
<proteinExistence type="predicted"/>
<dbReference type="Gene3D" id="3.40.50.360">
    <property type="match status" value="1"/>
</dbReference>
<evidence type="ECO:0000313" key="2">
    <source>
        <dbReference type="EMBL" id="VVJ21708.1"/>
    </source>
</evidence>